<evidence type="ECO:0000313" key="1">
    <source>
        <dbReference type="EMBL" id="ABM01909.1"/>
    </source>
</evidence>
<organism evidence="1 2">
    <name type="scientific">Psychromonas ingrahamii (strain DSM 17664 / CCUG 51855 / 37)</name>
    <dbReference type="NCBI Taxonomy" id="357804"/>
    <lineage>
        <taxon>Bacteria</taxon>
        <taxon>Pseudomonadati</taxon>
        <taxon>Pseudomonadota</taxon>
        <taxon>Gammaproteobacteria</taxon>
        <taxon>Alteromonadales</taxon>
        <taxon>Psychromonadaceae</taxon>
        <taxon>Psychromonas</taxon>
    </lineage>
</organism>
<name>A1SQZ4_PSYIN</name>
<proteinExistence type="predicted"/>
<protein>
    <submittedName>
        <fullName evidence="1">Uncharacterized protein</fullName>
    </submittedName>
</protein>
<dbReference type="STRING" id="357804.Ping_0034"/>
<gene>
    <name evidence="1" type="ordered locus">Ping_0034</name>
</gene>
<dbReference type="RefSeq" id="WP_011768468.1">
    <property type="nucleotide sequence ID" value="NC_008709.1"/>
</dbReference>
<sequence>MMHALSVNACYQFIEEEHKLVFKADAGLFHLTDIQKAQRFLKFLKRNKVTILQLEIDKLQTLDSNCESFVYQIGCYFAKNKQSSFLIQANGDNETQNNLIRNLLVITPAAKVTFVVS</sequence>
<accession>A1SQZ4</accession>
<reference evidence="1 2" key="1">
    <citation type="submission" date="2007-01" db="EMBL/GenBank/DDBJ databases">
        <title>Complete sequence of Psychromonas ingrahamii 37.</title>
        <authorList>
            <consortium name="US DOE Joint Genome Institute"/>
            <person name="Copeland A."/>
            <person name="Lucas S."/>
            <person name="Lapidus A."/>
            <person name="Barry K."/>
            <person name="Detter J.C."/>
            <person name="Glavina del Rio T."/>
            <person name="Hammon N."/>
            <person name="Israni S."/>
            <person name="Dalin E."/>
            <person name="Tice H."/>
            <person name="Pitluck S."/>
            <person name="Thompson L.S."/>
            <person name="Brettin T."/>
            <person name="Bruce D."/>
            <person name="Han C."/>
            <person name="Tapia R."/>
            <person name="Schmutz J."/>
            <person name="Larimer F."/>
            <person name="Land M."/>
            <person name="Hauser L."/>
            <person name="Kyrpides N."/>
            <person name="Ivanova N."/>
            <person name="Staley J."/>
            <person name="Richardson P."/>
        </authorList>
    </citation>
    <scope>NUCLEOTIDE SEQUENCE [LARGE SCALE GENOMIC DNA]</scope>
    <source>
        <strain evidence="1 2">37</strain>
    </source>
</reference>
<dbReference type="EMBL" id="CP000510">
    <property type="protein sequence ID" value="ABM01909.1"/>
    <property type="molecule type" value="Genomic_DNA"/>
</dbReference>
<dbReference type="OrthoDB" id="9835079at2"/>
<evidence type="ECO:0000313" key="2">
    <source>
        <dbReference type="Proteomes" id="UP000000639"/>
    </source>
</evidence>
<keyword evidence="2" id="KW-1185">Reference proteome</keyword>
<dbReference type="KEGG" id="pin:Ping_0034"/>
<dbReference type="AlphaFoldDB" id="A1SQZ4"/>
<dbReference type="HOGENOM" id="CLU_2082896_0_0_6"/>
<dbReference type="Proteomes" id="UP000000639">
    <property type="component" value="Chromosome"/>
</dbReference>